<name>A0A6D2KXF7_9BRAS</name>
<dbReference type="PANTHER" id="PTHR11439">
    <property type="entry name" value="GAG-POL-RELATED RETROTRANSPOSON"/>
    <property type="match status" value="1"/>
</dbReference>
<dbReference type="Proteomes" id="UP000467841">
    <property type="component" value="Unassembled WGS sequence"/>
</dbReference>
<gene>
    <name evidence="3" type="ORF">MERR_LOCUS17231</name>
    <name evidence="4" type="ORF">MERR_LOCUS46254</name>
</gene>
<dbReference type="InterPro" id="IPR043502">
    <property type="entry name" value="DNA/RNA_pol_sf"/>
</dbReference>
<sequence length="608" mass="67499">MPLIDAQSLDPPASTTTAPSSDSSPGNDDSSPSTTTPSPSLPPESSSSPPAAINSDHARSESTSERESSPSPSPISSSSPPNSPSPSPNNSAASQAQQSPEANNPQLQPNTRHQMTTRLKNNITKPNRRYGFVTTIPPFTQVEPRTLNQALRTQHWRNSMSTKIDAQIAHRTWDLVPRTPGQNVIETKWIYRIKQLVDGSLDKYKSRLVARGFNQKQGIDFGETYSPVIKATSTRAILKVAVSKDWCLRQLDVNNAFLQGTLDEDVYVTQPPGFIDPDRPDHVCKLRKALYGLKQAPRAWYMELKRYLLQAGFKNSMADTSLFIMNQKGLLIYVLVYVDDIIVTGNNKSAVEAVITNLANRFSFKDMGALSYFLGIEVIRTSKGLHLNQRKYILDLLAKMNMADAKPVQTPMATSPKLTLTGDPHSNPTEYRTLIGSLQYLSFTRLDVAYVVYKLSQYMQFPTTDHWQAAKRVLRYLAGTATHGLFISKSNNLNVHGFTDADWGGDKDNYVSTNAYIVYLGDQPISWQSRKQKGVARSSTEAEYRAVANTAAEIQWVCSLLSELGIAPTATPAIYCDNIGATYLCANPVFHSRMKHIALDYHFVRELV</sequence>
<proteinExistence type="predicted"/>
<feature type="compositionally biased region" description="Low complexity" evidence="1">
    <location>
        <begin position="10"/>
        <end position="50"/>
    </location>
</feature>
<feature type="domain" description="Reverse transcriptase Ty1/copia-type" evidence="2">
    <location>
        <begin position="171"/>
        <end position="413"/>
    </location>
</feature>
<dbReference type="PANTHER" id="PTHR11439:SF489">
    <property type="entry name" value="RNA-DIRECTED DNA POLYMERASE"/>
    <property type="match status" value="1"/>
</dbReference>
<evidence type="ECO:0000259" key="2">
    <source>
        <dbReference type="Pfam" id="PF07727"/>
    </source>
</evidence>
<dbReference type="Pfam" id="PF07727">
    <property type="entry name" value="RVT_2"/>
    <property type="match status" value="1"/>
</dbReference>
<dbReference type="AlphaFoldDB" id="A0A6D2KXF7"/>
<dbReference type="OrthoDB" id="414945at2759"/>
<keyword evidence="5" id="KW-1185">Reference proteome</keyword>
<evidence type="ECO:0000313" key="5">
    <source>
        <dbReference type="Proteomes" id="UP000467841"/>
    </source>
</evidence>
<dbReference type="EMBL" id="CACVBM020001751">
    <property type="protein sequence ID" value="CAA7059018.1"/>
    <property type="molecule type" value="Genomic_DNA"/>
</dbReference>
<evidence type="ECO:0000256" key="1">
    <source>
        <dbReference type="SAM" id="MobiDB-lite"/>
    </source>
</evidence>
<dbReference type="EMBL" id="CACVBM020001089">
    <property type="protein sequence ID" value="CAA7029996.1"/>
    <property type="molecule type" value="Genomic_DNA"/>
</dbReference>
<feature type="compositionally biased region" description="Basic and acidic residues" evidence="1">
    <location>
        <begin position="56"/>
        <end position="68"/>
    </location>
</feature>
<reference evidence="4 5" key="1">
    <citation type="submission" date="2020-01" db="EMBL/GenBank/DDBJ databases">
        <authorList>
            <person name="Mishra B."/>
        </authorList>
    </citation>
    <scope>NUCLEOTIDE SEQUENCE [LARGE SCALE GENOMIC DNA]</scope>
</reference>
<feature type="region of interest" description="Disordered" evidence="1">
    <location>
        <begin position="1"/>
        <end position="111"/>
    </location>
</feature>
<dbReference type="CDD" id="cd09272">
    <property type="entry name" value="RNase_HI_RT_Ty1"/>
    <property type="match status" value="1"/>
</dbReference>
<feature type="compositionally biased region" description="Low complexity" evidence="1">
    <location>
        <begin position="88"/>
        <end position="103"/>
    </location>
</feature>
<dbReference type="InterPro" id="IPR013103">
    <property type="entry name" value="RVT_2"/>
</dbReference>
<organism evidence="4 5">
    <name type="scientific">Microthlaspi erraticum</name>
    <dbReference type="NCBI Taxonomy" id="1685480"/>
    <lineage>
        <taxon>Eukaryota</taxon>
        <taxon>Viridiplantae</taxon>
        <taxon>Streptophyta</taxon>
        <taxon>Embryophyta</taxon>
        <taxon>Tracheophyta</taxon>
        <taxon>Spermatophyta</taxon>
        <taxon>Magnoliopsida</taxon>
        <taxon>eudicotyledons</taxon>
        <taxon>Gunneridae</taxon>
        <taxon>Pentapetalae</taxon>
        <taxon>rosids</taxon>
        <taxon>malvids</taxon>
        <taxon>Brassicales</taxon>
        <taxon>Brassicaceae</taxon>
        <taxon>Coluteocarpeae</taxon>
        <taxon>Microthlaspi</taxon>
    </lineage>
</organism>
<evidence type="ECO:0000313" key="4">
    <source>
        <dbReference type="EMBL" id="CAA7059018.1"/>
    </source>
</evidence>
<dbReference type="SUPFAM" id="SSF56672">
    <property type="entry name" value="DNA/RNA polymerases"/>
    <property type="match status" value="1"/>
</dbReference>
<evidence type="ECO:0000313" key="3">
    <source>
        <dbReference type="EMBL" id="CAA7029996.1"/>
    </source>
</evidence>
<protein>
    <recommendedName>
        <fullName evidence="2">Reverse transcriptase Ty1/copia-type domain-containing protein</fullName>
    </recommendedName>
</protein>
<accession>A0A6D2KXF7</accession>